<comment type="catalytic activity">
    <reaction evidence="9 10">
        <text>XTP + H2O = XMP + diphosphate + H(+)</text>
        <dbReference type="Rhea" id="RHEA:28610"/>
        <dbReference type="ChEBI" id="CHEBI:15377"/>
        <dbReference type="ChEBI" id="CHEBI:15378"/>
        <dbReference type="ChEBI" id="CHEBI:33019"/>
        <dbReference type="ChEBI" id="CHEBI:57464"/>
        <dbReference type="ChEBI" id="CHEBI:61314"/>
        <dbReference type="EC" id="3.6.1.66"/>
    </reaction>
</comment>
<dbReference type="GO" id="GO:0009117">
    <property type="term" value="P:nucleotide metabolic process"/>
    <property type="evidence" value="ECO:0007669"/>
    <property type="project" value="UniProtKB-KW"/>
</dbReference>
<dbReference type="CDD" id="cd00515">
    <property type="entry name" value="HAM1"/>
    <property type="match status" value="1"/>
</dbReference>
<keyword evidence="5 10" id="KW-0378">Hydrolase</keyword>
<feature type="active site" description="Proton acceptor" evidence="10">
    <location>
        <position position="69"/>
    </location>
</feature>
<dbReference type="GO" id="GO:0005829">
    <property type="term" value="C:cytosol"/>
    <property type="evidence" value="ECO:0007669"/>
    <property type="project" value="TreeGrafter"/>
</dbReference>
<proteinExistence type="inferred from homology"/>
<dbReference type="Proteomes" id="UP000610760">
    <property type="component" value="Unassembled WGS sequence"/>
</dbReference>
<evidence type="ECO:0000256" key="7">
    <source>
        <dbReference type="ARBA" id="ARBA00023080"/>
    </source>
</evidence>
<keyword evidence="3 10" id="KW-0479">Metal-binding</keyword>
<evidence type="ECO:0000256" key="2">
    <source>
        <dbReference type="ARBA" id="ARBA00011738"/>
    </source>
</evidence>
<feature type="binding site" evidence="10">
    <location>
        <position position="70"/>
    </location>
    <ligand>
        <name>substrate</name>
    </ligand>
</feature>
<dbReference type="EC" id="3.6.1.66" evidence="10"/>
<comment type="cofactor">
    <cofactor evidence="10">
        <name>Mg(2+)</name>
        <dbReference type="ChEBI" id="CHEBI:18420"/>
    </cofactor>
    <text evidence="10">Binds 1 Mg(2+) ion per subunit.</text>
</comment>
<accession>A0A926I1K1</accession>
<dbReference type="InterPro" id="IPR020922">
    <property type="entry name" value="dITP/XTP_pyrophosphatase"/>
</dbReference>
<keyword evidence="13" id="KW-1185">Reference proteome</keyword>
<feature type="binding site" evidence="10">
    <location>
        <begin position="150"/>
        <end position="153"/>
    </location>
    <ligand>
        <name>substrate</name>
    </ligand>
</feature>
<evidence type="ECO:0000256" key="3">
    <source>
        <dbReference type="ARBA" id="ARBA00022723"/>
    </source>
</evidence>
<feature type="binding site" evidence="10">
    <location>
        <position position="40"/>
    </location>
    <ligand>
        <name>Mg(2+)</name>
        <dbReference type="ChEBI" id="CHEBI:18420"/>
    </ligand>
</feature>
<dbReference type="EMBL" id="JACRSV010000001">
    <property type="protein sequence ID" value="MBC8558568.1"/>
    <property type="molecule type" value="Genomic_DNA"/>
</dbReference>
<evidence type="ECO:0000256" key="9">
    <source>
        <dbReference type="ARBA" id="ARBA00052017"/>
    </source>
</evidence>
<evidence type="ECO:0000256" key="11">
    <source>
        <dbReference type="RuleBase" id="RU003781"/>
    </source>
</evidence>
<evidence type="ECO:0000256" key="5">
    <source>
        <dbReference type="ARBA" id="ARBA00022801"/>
    </source>
</evidence>
<reference evidence="12" key="1">
    <citation type="submission" date="2020-08" db="EMBL/GenBank/DDBJ databases">
        <title>Genome public.</title>
        <authorList>
            <person name="Liu C."/>
            <person name="Sun Q."/>
        </authorList>
    </citation>
    <scope>NUCLEOTIDE SEQUENCE</scope>
    <source>
        <strain evidence="12">NSJ-33</strain>
    </source>
</reference>
<keyword evidence="6 10" id="KW-0460">Magnesium</keyword>
<evidence type="ECO:0000256" key="8">
    <source>
        <dbReference type="ARBA" id="ARBA00051875"/>
    </source>
</evidence>
<dbReference type="FunFam" id="3.90.950.10:FF:000001">
    <property type="entry name" value="dITP/XTP pyrophosphatase"/>
    <property type="match status" value="1"/>
</dbReference>
<dbReference type="InterPro" id="IPR002637">
    <property type="entry name" value="RdgB/HAM1"/>
</dbReference>
<dbReference type="GO" id="GO:0036220">
    <property type="term" value="F:ITP diphosphatase activity"/>
    <property type="evidence" value="ECO:0007669"/>
    <property type="project" value="UniProtKB-UniRule"/>
</dbReference>
<comment type="subunit">
    <text evidence="2 10">Homodimer.</text>
</comment>
<evidence type="ECO:0000256" key="6">
    <source>
        <dbReference type="ARBA" id="ARBA00022842"/>
    </source>
</evidence>
<dbReference type="Pfam" id="PF01725">
    <property type="entry name" value="Ham1p_like"/>
    <property type="match status" value="1"/>
</dbReference>
<comment type="function">
    <text evidence="10">Pyrophosphatase that catalyzes the hydrolysis of nucleoside triphosphates to their monophosphate derivatives, with a high preference for the non-canonical purine nucleotides XTP (xanthosine triphosphate), dITP (deoxyinosine triphosphate) and ITP. Seems to function as a house-cleaning enzyme that removes non-canonical purine nucleotides from the nucleotide pool, thus preventing their incorporation into DNA/RNA and avoiding chromosomal lesions.</text>
</comment>
<dbReference type="GO" id="GO:0035870">
    <property type="term" value="F:dITP diphosphatase activity"/>
    <property type="evidence" value="ECO:0007669"/>
    <property type="project" value="UniProtKB-UniRule"/>
</dbReference>
<dbReference type="InterPro" id="IPR029001">
    <property type="entry name" value="ITPase-like_fam"/>
</dbReference>
<dbReference type="SUPFAM" id="SSF52972">
    <property type="entry name" value="ITPase-like"/>
    <property type="match status" value="1"/>
</dbReference>
<dbReference type="Gene3D" id="3.90.950.10">
    <property type="match status" value="1"/>
</dbReference>
<feature type="binding site" evidence="10">
    <location>
        <begin position="176"/>
        <end position="177"/>
    </location>
    <ligand>
        <name>substrate</name>
    </ligand>
</feature>
<feature type="binding site" evidence="10">
    <location>
        <begin position="7"/>
        <end position="12"/>
    </location>
    <ligand>
        <name>substrate</name>
    </ligand>
</feature>
<dbReference type="AlphaFoldDB" id="A0A926I1K1"/>
<evidence type="ECO:0000256" key="10">
    <source>
        <dbReference type="HAMAP-Rule" id="MF_01405"/>
    </source>
</evidence>
<dbReference type="RefSeq" id="WP_249293461.1">
    <property type="nucleotide sequence ID" value="NZ_JACRSV010000001.1"/>
</dbReference>
<evidence type="ECO:0000313" key="13">
    <source>
        <dbReference type="Proteomes" id="UP000610760"/>
    </source>
</evidence>
<dbReference type="HAMAP" id="MF_01405">
    <property type="entry name" value="Non_canon_purine_NTPase"/>
    <property type="match status" value="1"/>
</dbReference>
<feature type="binding site" evidence="10">
    <location>
        <position position="171"/>
    </location>
    <ligand>
        <name>substrate</name>
    </ligand>
</feature>
<dbReference type="PANTHER" id="PTHR11067:SF9">
    <property type="entry name" value="INOSINE TRIPHOSPHATE PYROPHOSPHATASE"/>
    <property type="match status" value="1"/>
</dbReference>
<evidence type="ECO:0000313" key="12">
    <source>
        <dbReference type="EMBL" id="MBC8558568.1"/>
    </source>
</evidence>
<evidence type="ECO:0000256" key="1">
    <source>
        <dbReference type="ARBA" id="ARBA00008023"/>
    </source>
</evidence>
<gene>
    <name evidence="12" type="primary">rdgB</name>
    <name evidence="12" type="ORF">H8710_00660</name>
</gene>
<dbReference type="GO" id="GO:0017111">
    <property type="term" value="F:ribonucleoside triphosphate phosphatase activity"/>
    <property type="evidence" value="ECO:0007669"/>
    <property type="project" value="InterPro"/>
</dbReference>
<comment type="caution">
    <text evidence="12">The sequence shown here is derived from an EMBL/GenBank/DDBJ whole genome shotgun (WGS) entry which is preliminary data.</text>
</comment>
<comment type="similarity">
    <text evidence="1 10 11">Belongs to the HAM1 NTPase family.</text>
</comment>
<dbReference type="GO" id="GO:0046872">
    <property type="term" value="F:metal ion binding"/>
    <property type="evidence" value="ECO:0007669"/>
    <property type="project" value="UniProtKB-KW"/>
</dbReference>
<keyword evidence="4 10" id="KW-0547">Nucleotide-binding</keyword>
<comment type="catalytic activity">
    <reaction evidence="10">
        <text>ITP + H2O = IMP + diphosphate + H(+)</text>
        <dbReference type="Rhea" id="RHEA:29399"/>
        <dbReference type="ChEBI" id="CHEBI:15377"/>
        <dbReference type="ChEBI" id="CHEBI:15378"/>
        <dbReference type="ChEBI" id="CHEBI:33019"/>
        <dbReference type="ChEBI" id="CHEBI:58053"/>
        <dbReference type="ChEBI" id="CHEBI:61402"/>
        <dbReference type="EC" id="3.6.1.66"/>
    </reaction>
</comment>
<protein>
    <recommendedName>
        <fullName evidence="10">dITP/XTP pyrophosphatase</fullName>
        <ecNumber evidence="10">3.6.1.66</ecNumber>
    </recommendedName>
    <alternativeName>
        <fullName evidence="10">Non-canonical purine NTP pyrophosphatase</fullName>
    </alternativeName>
    <alternativeName>
        <fullName evidence="10">Non-standard purine NTP pyrophosphatase</fullName>
    </alternativeName>
    <alternativeName>
        <fullName evidence="10">Nucleoside-triphosphate diphosphatase</fullName>
    </alternativeName>
    <alternativeName>
        <fullName evidence="10">Nucleoside-triphosphate pyrophosphatase</fullName>
        <shortName evidence="10">NTPase</shortName>
    </alternativeName>
</protein>
<keyword evidence="7 10" id="KW-0546">Nucleotide metabolism</keyword>
<name>A0A926I1K1_9FIRM</name>
<sequence>MDIIIATNNAHKVEEFKRLLTPMGYEVYSLKDKAIQVEIEENGSTFAENAMIKAQTIYDMVHLPVIADDSGICVDALDGRPGIYSARYGGEGLDDHGRNLKLLEELQGVTNRTGRFVCSIAYIDAKGEKHSFEGICEGVIGFEEKGENGFGYDPLFLVGEKSFAQLSGAEKDALSHRGKANRLLCAYIAEQK</sequence>
<organism evidence="12 13">
    <name type="scientific">Fumia xinanensis</name>
    <dbReference type="NCBI Taxonomy" id="2763659"/>
    <lineage>
        <taxon>Bacteria</taxon>
        <taxon>Bacillati</taxon>
        <taxon>Bacillota</taxon>
        <taxon>Clostridia</taxon>
        <taxon>Eubacteriales</taxon>
        <taxon>Oscillospiraceae</taxon>
        <taxon>Fumia</taxon>
    </lineage>
</organism>
<comment type="catalytic activity">
    <reaction evidence="8 10">
        <text>dITP + H2O = dIMP + diphosphate + H(+)</text>
        <dbReference type="Rhea" id="RHEA:28342"/>
        <dbReference type="ChEBI" id="CHEBI:15377"/>
        <dbReference type="ChEBI" id="CHEBI:15378"/>
        <dbReference type="ChEBI" id="CHEBI:33019"/>
        <dbReference type="ChEBI" id="CHEBI:61194"/>
        <dbReference type="ChEBI" id="CHEBI:61382"/>
        <dbReference type="EC" id="3.6.1.66"/>
    </reaction>
</comment>
<dbReference type="GO" id="GO:0036222">
    <property type="term" value="F:XTP diphosphatase activity"/>
    <property type="evidence" value="ECO:0007669"/>
    <property type="project" value="UniProtKB-UniRule"/>
</dbReference>
<dbReference type="GO" id="GO:0009146">
    <property type="term" value="P:purine nucleoside triphosphate catabolic process"/>
    <property type="evidence" value="ECO:0007669"/>
    <property type="project" value="UniProtKB-UniRule"/>
</dbReference>
<dbReference type="NCBIfam" id="TIGR00042">
    <property type="entry name" value="RdgB/HAM1 family non-canonical purine NTP pyrophosphatase"/>
    <property type="match status" value="1"/>
</dbReference>
<dbReference type="GO" id="GO:0000166">
    <property type="term" value="F:nucleotide binding"/>
    <property type="evidence" value="ECO:0007669"/>
    <property type="project" value="UniProtKB-KW"/>
</dbReference>
<evidence type="ECO:0000256" key="4">
    <source>
        <dbReference type="ARBA" id="ARBA00022741"/>
    </source>
</evidence>
<feature type="binding site" evidence="10">
    <location>
        <position position="69"/>
    </location>
    <ligand>
        <name>Mg(2+)</name>
        <dbReference type="ChEBI" id="CHEBI:18420"/>
    </ligand>
</feature>
<dbReference type="PANTHER" id="PTHR11067">
    <property type="entry name" value="INOSINE TRIPHOSPHATE PYROPHOSPHATASE/HAM1 PROTEIN"/>
    <property type="match status" value="1"/>
</dbReference>